<feature type="transmembrane region" description="Helical" evidence="2">
    <location>
        <begin position="16"/>
        <end position="33"/>
    </location>
</feature>
<organism evidence="3 4">
    <name type="scientific">Maudiozyma humilis</name>
    <name type="common">Sour dough yeast</name>
    <name type="synonym">Kazachstania humilis</name>
    <dbReference type="NCBI Taxonomy" id="51915"/>
    <lineage>
        <taxon>Eukaryota</taxon>
        <taxon>Fungi</taxon>
        <taxon>Dikarya</taxon>
        <taxon>Ascomycota</taxon>
        <taxon>Saccharomycotina</taxon>
        <taxon>Saccharomycetes</taxon>
        <taxon>Saccharomycetales</taxon>
        <taxon>Saccharomycetaceae</taxon>
        <taxon>Maudiozyma</taxon>
    </lineage>
</organism>
<feature type="transmembrane region" description="Helical" evidence="2">
    <location>
        <begin position="381"/>
        <end position="406"/>
    </location>
</feature>
<dbReference type="Proteomes" id="UP001377567">
    <property type="component" value="Unassembled WGS sequence"/>
</dbReference>
<evidence type="ECO:0000313" key="3">
    <source>
        <dbReference type="EMBL" id="GMM56333.1"/>
    </source>
</evidence>
<protein>
    <recommendedName>
        <fullName evidence="5">Autophagy-related protein</fullName>
    </recommendedName>
</protein>
<reference evidence="3 4" key="1">
    <citation type="journal article" date="2023" name="Elife">
        <title>Identification of key yeast species and microbe-microbe interactions impacting larval growth of Drosophila in the wild.</title>
        <authorList>
            <person name="Mure A."/>
            <person name="Sugiura Y."/>
            <person name="Maeda R."/>
            <person name="Honda K."/>
            <person name="Sakurai N."/>
            <person name="Takahashi Y."/>
            <person name="Watada M."/>
            <person name="Katoh T."/>
            <person name="Gotoh A."/>
            <person name="Gotoh Y."/>
            <person name="Taniguchi I."/>
            <person name="Nakamura K."/>
            <person name="Hayashi T."/>
            <person name="Katayama T."/>
            <person name="Uemura T."/>
            <person name="Hattori Y."/>
        </authorList>
    </citation>
    <scope>NUCLEOTIDE SEQUENCE [LARGE SCALE GENOMIC DNA]</scope>
    <source>
        <strain evidence="3 4">KH-74</strain>
    </source>
</reference>
<comment type="caution">
    <text evidence="3">The sequence shown here is derived from an EMBL/GenBank/DDBJ whole genome shotgun (WGS) entry which is preliminary data.</text>
</comment>
<dbReference type="AlphaFoldDB" id="A0AAV5RYJ4"/>
<gene>
    <name evidence="3" type="ORF">DAKH74_029490</name>
</gene>
<feature type="region of interest" description="Disordered" evidence="1">
    <location>
        <begin position="188"/>
        <end position="234"/>
    </location>
</feature>
<evidence type="ECO:0008006" key="5">
    <source>
        <dbReference type="Google" id="ProtNLM"/>
    </source>
</evidence>
<keyword evidence="2" id="KW-0472">Membrane</keyword>
<name>A0AAV5RYJ4_MAUHU</name>
<dbReference type="EMBL" id="BTGD01000008">
    <property type="protein sequence ID" value="GMM56333.1"/>
    <property type="molecule type" value="Genomic_DNA"/>
</dbReference>
<keyword evidence="2" id="KW-0812">Transmembrane</keyword>
<feature type="transmembrane region" description="Helical" evidence="2">
    <location>
        <begin position="529"/>
        <end position="551"/>
    </location>
</feature>
<evidence type="ECO:0000256" key="1">
    <source>
        <dbReference type="SAM" id="MobiDB-lite"/>
    </source>
</evidence>
<feature type="transmembrane region" description="Helical" evidence="2">
    <location>
        <begin position="335"/>
        <end position="361"/>
    </location>
</feature>
<evidence type="ECO:0000313" key="4">
    <source>
        <dbReference type="Proteomes" id="UP001377567"/>
    </source>
</evidence>
<proteinExistence type="predicted"/>
<keyword evidence="4" id="KW-1185">Reference proteome</keyword>
<evidence type="ECO:0000256" key="2">
    <source>
        <dbReference type="SAM" id="Phobius"/>
    </source>
</evidence>
<keyword evidence="2" id="KW-1133">Transmembrane helix</keyword>
<accession>A0AAV5RYJ4</accession>
<sequence>MEYSDPDMFNPNAQDYFRTSLLGFLSPFLFYFLKTFIFNVSPKFLLTNILFDVPLNDSFLLCILIGLAYPQLQDQNHQPGADAQHDPTVQPLWHIIPRQSYIFGLNWALSELVITILDNISSFKEVSIKSILDTGVNFSSMPDNDYINLIGRDNDLMSRNNITLSKCVGLRRISSTISTNVYSQDQDIGGNYGSMGHSRATPNRPATSARDGRSRSNSENGDEESVSNMRDTDSVLIIDPKDNSLRLTTAKMEDSVLSNKTAKPIFARRNGYVWLSFKEEVDATKQDDVNQISEQPIAEGEVAMDNTVRLKPAESTLVHYYCELQNNRHLIGRYFIAYLLILSSVLVTIGQCFILSMYFIYIRGHEDLFTDIVNYFGSRSLLNFFLCVIIPFLILDFAVNTFGLFWSDMEIVYGSNYIKQSIILARQANPNSALFRTEHFYFDIYSRATSQGAKAPTSSAAFPSDLFAASNTNSRDANGGAMESTPNLLRDPLLLELGNSSLDELNRESEVKPLRKVVRIWQHIGTSHICVVATQFFWGLAVFITGIYTAADI</sequence>